<evidence type="ECO:0000313" key="2">
    <source>
        <dbReference type="EMBL" id="GBD07955.1"/>
    </source>
</evidence>
<dbReference type="Proteomes" id="UP000236642">
    <property type="component" value="Unassembled WGS sequence"/>
</dbReference>
<organism evidence="2 3">
    <name type="scientific">Candidatus Thermoflexus japonica</name>
    <dbReference type="NCBI Taxonomy" id="2035417"/>
    <lineage>
        <taxon>Bacteria</taxon>
        <taxon>Bacillati</taxon>
        <taxon>Chloroflexota</taxon>
        <taxon>Thermoflexia</taxon>
        <taxon>Thermoflexales</taxon>
        <taxon>Thermoflexaceae</taxon>
        <taxon>Thermoflexus</taxon>
    </lineage>
</organism>
<evidence type="ECO:0000256" key="1">
    <source>
        <dbReference type="SAM" id="Phobius"/>
    </source>
</evidence>
<gene>
    <name evidence="2" type="ORF">HRbin22_00181</name>
</gene>
<proteinExistence type="predicted"/>
<keyword evidence="1" id="KW-0472">Membrane</keyword>
<keyword evidence="1" id="KW-1133">Transmembrane helix</keyword>
<sequence length="37" mass="4578">MRFWQDLMIFAGIYALVFTWIWRRIHRRRPSGSSHDA</sequence>
<dbReference type="EMBL" id="BEHY01000002">
    <property type="protein sequence ID" value="GBD07955.1"/>
    <property type="molecule type" value="Genomic_DNA"/>
</dbReference>
<feature type="transmembrane region" description="Helical" evidence="1">
    <location>
        <begin position="6"/>
        <end position="22"/>
    </location>
</feature>
<protein>
    <submittedName>
        <fullName evidence="2">Uncharacterized protein</fullName>
    </submittedName>
</protein>
<comment type="caution">
    <text evidence="2">The sequence shown here is derived from an EMBL/GenBank/DDBJ whole genome shotgun (WGS) entry which is preliminary data.</text>
</comment>
<evidence type="ECO:0000313" key="3">
    <source>
        <dbReference type="Proteomes" id="UP000236642"/>
    </source>
</evidence>
<accession>A0A2H5Y3D6</accession>
<reference evidence="3" key="1">
    <citation type="submission" date="2017-09" db="EMBL/GenBank/DDBJ databases">
        <title>Metaegenomics of thermophilic ammonia-oxidizing enrichment culture.</title>
        <authorList>
            <person name="Kato S."/>
            <person name="Suzuki K."/>
        </authorList>
    </citation>
    <scope>NUCLEOTIDE SEQUENCE [LARGE SCALE GENOMIC DNA]</scope>
</reference>
<dbReference type="AlphaFoldDB" id="A0A2H5Y3D6"/>
<keyword evidence="1" id="KW-0812">Transmembrane</keyword>
<name>A0A2H5Y3D6_9CHLR</name>